<name>A0ABS4CMD8_9ENTE</name>
<keyword evidence="1" id="KW-1133">Transmembrane helix</keyword>
<sequence>MTKKLLFYVITIFSLFSFFCVPQTVDASENTVDYSISANLPENQRAGNATYFDLTVTPGQEQELTVNIFNSSDKEQTFILEANTAVTNNNGIIDYTRPDKKQEQDSTLLYAFSDLITHDETIIVGANSNEVAIFKLNVPKASFDGMILGGFHVRQETPERTEGQINNTYSYALGVVLRENEKEVTPDLKLIDITSDLNNYRPQVSVNLQNVQPINIQELAIKANIRKKGQDKVLKSSEKQGLSMAPNSNFDFAVSWEDQGLEAGEYELELSANDQAGNDWYFEESFTITKEQAETVNKSALGLSSTEDSDDRFLYVLLGAVAVLIVLVLYFMRRQRALVLQQEMLRKQRKRKKRRKKKNENSTDK</sequence>
<dbReference type="InterPro" id="IPR021759">
    <property type="entry name" value="WxLIP_HBD"/>
</dbReference>
<reference evidence="5 6" key="1">
    <citation type="submission" date="2020-12" db="EMBL/GenBank/DDBJ databases">
        <title>Vagococcus allomyrinae sp. nov. and Enterococcus lavae sp. nov., isolated from the larvae of Allomyrina dichotoma.</title>
        <authorList>
            <person name="Lee S.D."/>
        </authorList>
    </citation>
    <scope>NUCLEOTIDE SEQUENCE [LARGE SCALE GENOMIC DNA]</scope>
    <source>
        <strain evidence="5 6">BWM-S5</strain>
    </source>
</reference>
<dbReference type="Pfam" id="PF11797">
    <property type="entry name" value="WxLIP_HBD"/>
    <property type="match status" value="1"/>
</dbReference>
<keyword evidence="6" id="KW-1185">Reference proteome</keyword>
<evidence type="ECO:0000256" key="1">
    <source>
        <dbReference type="SAM" id="Phobius"/>
    </source>
</evidence>
<evidence type="ECO:0000259" key="3">
    <source>
        <dbReference type="Pfam" id="PF06030"/>
    </source>
</evidence>
<dbReference type="Pfam" id="PF06030">
    <property type="entry name" value="WxLIP_PGBD"/>
    <property type="match status" value="1"/>
</dbReference>
<evidence type="ECO:0000256" key="2">
    <source>
        <dbReference type="SAM" id="SignalP"/>
    </source>
</evidence>
<keyword evidence="1" id="KW-0812">Transmembrane</keyword>
<evidence type="ECO:0000259" key="4">
    <source>
        <dbReference type="Pfam" id="PF11797"/>
    </source>
</evidence>
<evidence type="ECO:0000313" key="6">
    <source>
        <dbReference type="Proteomes" id="UP000673375"/>
    </source>
</evidence>
<feature type="chain" id="PRO_5046897640" evidence="2">
    <location>
        <begin position="28"/>
        <end position="365"/>
    </location>
</feature>
<protein>
    <submittedName>
        <fullName evidence="5">DUF916 and DUF3324 domain-containing protein</fullName>
    </submittedName>
</protein>
<evidence type="ECO:0000313" key="5">
    <source>
        <dbReference type="EMBL" id="MBP1047185.1"/>
    </source>
</evidence>
<feature type="transmembrane region" description="Helical" evidence="1">
    <location>
        <begin position="313"/>
        <end position="332"/>
    </location>
</feature>
<proteinExistence type="predicted"/>
<feature type="domain" description="WxL Interacting Protein peptidoglycan binding" evidence="3">
    <location>
        <begin position="34"/>
        <end position="154"/>
    </location>
</feature>
<keyword evidence="2" id="KW-0732">Signal</keyword>
<comment type="caution">
    <text evidence="5">The sequence shown here is derived from an EMBL/GenBank/DDBJ whole genome shotgun (WGS) entry which is preliminary data.</text>
</comment>
<organism evidence="5 6">
    <name type="scientific">Enterococcus larvae</name>
    <dbReference type="NCBI Taxonomy" id="2794352"/>
    <lineage>
        <taxon>Bacteria</taxon>
        <taxon>Bacillati</taxon>
        <taxon>Bacillota</taxon>
        <taxon>Bacilli</taxon>
        <taxon>Lactobacillales</taxon>
        <taxon>Enterococcaceae</taxon>
        <taxon>Enterococcus</taxon>
    </lineage>
</organism>
<dbReference type="EMBL" id="JAEDXU010000006">
    <property type="protein sequence ID" value="MBP1047185.1"/>
    <property type="molecule type" value="Genomic_DNA"/>
</dbReference>
<feature type="signal peptide" evidence="2">
    <location>
        <begin position="1"/>
        <end position="27"/>
    </location>
</feature>
<feature type="domain" description="WxL Interacting Protein host binding" evidence="4">
    <location>
        <begin position="162"/>
        <end position="298"/>
    </location>
</feature>
<keyword evidence="1" id="KW-0472">Membrane</keyword>
<dbReference type="Proteomes" id="UP000673375">
    <property type="component" value="Unassembled WGS sequence"/>
</dbReference>
<dbReference type="InterPro" id="IPR010317">
    <property type="entry name" value="WxLIP_PGBD"/>
</dbReference>
<gene>
    <name evidence="5" type="ORF">I6N96_12960</name>
</gene>
<dbReference type="RefSeq" id="WP_209557963.1">
    <property type="nucleotide sequence ID" value="NZ_JAEDXU010000006.1"/>
</dbReference>
<accession>A0ABS4CMD8</accession>